<sequence length="514" mass="58298">MENNENRQNEELQFSNQDHTLDSDNTTVRKTRIKHKRGPRKKKEKKTMSKNTKKRIFITLGSVVGVVAAVYLGGAFYFHSHFYPHTTINGSDFSWKSVASAEEHMKNQVESYTLTLKEKNGQTEEISGQDIDVIYKKNHALEKVKEKQNPFLWPKAFWKESDVTAEIGIEYDEGKLDSLLASLQCVTAPDQVVSKNAQPVYDGNQFVIQDEVVGTQVNQETFAAKVKEAVSGFTKELDMEASGCYLAPAYTKESPEVQAAVDTMNKYLQTKITYDFSPKTEVVDKTMISQWLTVDDKMQVTFNTEKINKYIAQLATKYNTVGTTRTFVSGRGDTVQVEGGDFGWYLNQKDEYAALTANIESGQEVSREPKWSRRGADHGDQNDYGNTYAEVDLTTQKFWFFQNGQMIMNCDIVTGKPNGSDDTPQGSYDLTYKTKNAVLRGQLLPNGKYSYESPVAFWMPFNNDIGFHDASWQTRFGGDWYLTHGSHGCINMKYDDAAKLYDLINETTPIICHF</sequence>
<keyword evidence="2" id="KW-0808">Transferase</keyword>
<dbReference type="RefSeq" id="WP_024732793.1">
    <property type="nucleotide sequence ID" value="NZ_BAABYU010000001.1"/>
</dbReference>
<keyword evidence="4 6" id="KW-0573">Peptidoglycan synthesis</keyword>
<dbReference type="GO" id="GO:0018104">
    <property type="term" value="P:peptidoglycan-protein cross-linking"/>
    <property type="evidence" value="ECO:0007669"/>
    <property type="project" value="TreeGrafter"/>
</dbReference>
<evidence type="ECO:0000256" key="4">
    <source>
        <dbReference type="ARBA" id="ARBA00022984"/>
    </source>
</evidence>
<evidence type="ECO:0000259" key="9">
    <source>
        <dbReference type="PROSITE" id="PS52029"/>
    </source>
</evidence>
<dbReference type="AlphaFoldDB" id="A0A3E3K576"/>
<protein>
    <recommendedName>
        <fullName evidence="9">L,D-TPase catalytic domain-containing protein</fullName>
    </recommendedName>
</protein>
<dbReference type="Gene3D" id="3.10.20.800">
    <property type="match status" value="1"/>
</dbReference>
<dbReference type="OrthoDB" id="3176960at2"/>
<evidence type="ECO:0000256" key="3">
    <source>
        <dbReference type="ARBA" id="ARBA00022960"/>
    </source>
</evidence>
<organism evidence="10 11">
    <name type="scientific">Sellimonas intestinalis</name>
    <dbReference type="NCBI Taxonomy" id="1653434"/>
    <lineage>
        <taxon>Bacteria</taxon>
        <taxon>Bacillati</taxon>
        <taxon>Bacillota</taxon>
        <taxon>Clostridia</taxon>
        <taxon>Lachnospirales</taxon>
        <taxon>Lachnospiraceae</taxon>
        <taxon>Sellimonas</taxon>
    </lineage>
</organism>
<dbReference type="PANTHER" id="PTHR30582">
    <property type="entry name" value="L,D-TRANSPEPTIDASE"/>
    <property type="match status" value="1"/>
</dbReference>
<feature type="transmembrane region" description="Helical" evidence="8">
    <location>
        <begin position="56"/>
        <end position="78"/>
    </location>
</feature>
<proteinExistence type="predicted"/>
<dbReference type="InterPro" id="IPR022029">
    <property type="entry name" value="YoaR-like_PG-bd"/>
</dbReference>
<evidence type="ECO:0000256" key="6">
    <source>
        <dbReference type="PROSITE-ProRule" id="PRU01373"/>
    </source>
</evidence>
<evidence type="ECO:0000256" key="8">
    <source>
        <dbReference type="SAM" id="Phobius"/>
    </source>
</evidence>
<evidence type="ECO:0000313" key="10">
    <source>
        <dbReference type="EMBL" id="RGE89780.1"/>
    </source>
</evidence>
<dbReference type="PROSITE" id="PS52029">
    <property type="entry name" value="LD_TPASE"/>
    <property type="match status" value="1"/>
</dbReference>
<dbReference type="GO" id="GO:0008360">
    <property type="term" value="P:regulation of cell shape"/>
    <property type="evidence" value="ECO:0007669"/>
    <property type="project" value="UniProtKB-UniRule"/>
</dbReference>
<keyword evidence="8" id="KW-0472">Membrane</keyword>
<feature type="active site" description="Nucleophile" evidence="6">
    <location>
        <position position="489"/>
    </location>
</feature>
<comment type="caution">
    <text evidence="10">The sequence shown here is derived from an EMBL/GenBank/DDBJ whole genome shotgun (WGS) entry which is preliminary data.</text>
</comment>
<feature type="compositionally biased region" description="Basic residues" evidence="7">
    <location>
        <begin position="29"/>
        <end position="45"/>
    </location>
</feature>
<keyword evidence="8" id="KW-0812">Transmembrane</keyword>
<dbReference type="Pfam" id="PF03734">
    <property type="entry name" value="YkuD"/>
    <property type="match status" value="1"/>
</dbReference>
<dbReference type="GO" id="GO:0016740">
    <property type="term" value="F:transferase activity"/>
    <property type="evidence" value="ECO:0007669"/>
    <property type="project" value="UniProtKB-KW"/>
</dbReference>
<accession>A0A3E3K576</accession>
<dbReference type="PANTHER" id="PTHR30582:SF33">
    <property type="entry name" value="EXPORTED PROTEIN"/>
    <property type="match status" value="1"/>
</dbReference>
<dbReference type="EMBL" id="QVLX01000001">
    <property type="protein sequence ID" value="RGE89780.1"/>
    <property type="molecule type" value="Genomic_DNA"/>
</dbReference>
<dbReference type="GeneID" id="97192994"/>
<dbReference type="GO" id="GO:0071972">
    <property type="term" value="F:peptidoglycan L,D-transpeptidase activity"/>
    <property type="evidence" value="ECO:0007669"/>
    <property type="project" value="TreeGrafter"/>
</dbReference>
<dbReference type="Gene3D" id="2.40.440.10">
    <property type="entry name" value="L,D-transpeptidase catalytic domain-like"/>
    <property type="match status" value="1"/>
</dbReference>
<dbReference type="InterPro" id="IPR050979">
    <property type="entry name" value="LD-transpeptidase"/>
</dbReference>
<evidence type="ECO:0000256" key="1">
    <source>
        <dbReference type="ARBA" id="ARBA00004752"/>
    </source>
</evidence>
<feature type="active site" description="Proton donor/acceptor" evidence="6">
    <location>
        <position position="468"/>
    </location>
</feature>
<dbReference type="SUPFAM" id="SSF143985">
    <property type="entry name" value="L,D-transpeptidase pre-catalytic domain-like"/>
    <property type="match status" value="1"/>
</dbReference>
<keyword evidence="3 6" id="KW-0133">Cell shape</keyword>
<comment type="pathway">
    <text evidence="1 6">Cell wall biogenesis; peptidoglycan biosynthesis.</text>
</comment>
<dbReference type="InterPro" id="IPR038054">
    <property type="entry name" value="LD_TPept-like_central_sf"/>
</dbReference>
<dbReference type="InterPro" id="IPR038063">
    <property type="entry name" value="Transpep_catalytic_dom"/>
</dbReference>
<keyword evidence="8" id="KW-1133">Transmembrane helix</keyword>
<keyword evidence="5 6" id="KW-0961">Cell wall biogenesis/degradation</keyword>
<evidence type="ECO:0000313" key="11">
    <source>
        <dbReference type="Proteomes" id="UP000261080"/>
    </source>
</evidence>
<evidence type="ECO:0000256" key="7">
    <source>
        <dbReference type="SAM" id="MobiDB-lite"/>
    </source>
</evidence>
<feature type="compositionally biased region" description="Polar residues" evidence="7">
    <location>
        <begin position="12"/>
        <end position="28"/>
    </location>
</feature>
<keyword evidence="11" id="KW-1185">Reference proteome</keyword>
<dbReference type="GO" id="GO:0005576">
    <property type="term" value="C:extracellular region"/>
    <property type="evidence" value="ECO:0007669"/>
    <property type="project" value="TreeGrafter"/>
</dbReference>
<dbReference type="UniPathway" id="UPA00219"/>
<dbReference type="Proteomes" id="UP000261080">
    <property type="component" value="Unassembled WGS sequence"/>
</dbReference>
<feature type="compositionally biased region" description="Basic and acidic residues" evidence="7">
    <location>
        <begin position="1"/>
        <end position="10"/>
    </location>
</feature>
<gene>
    <name evidence="10" type="ORF">DW016_00440</name>
</gene>
<evidence type="ECO:0000256" key="2">
    <source>
        <dbReference type="ARBA" id="ARBA00022679"/>
    </source>
</evidence>
<dbReference type="Pfam" id="PF12229">
    <property type="entry name" value="PG_binding_4"/>
    <property type="match status" value="2"/>
</dbReference>
<dbReference type="CDD" id="cd16913">
    <property type="entry name" value="YkuD_like"/>
    <property type="match status" value="1"/>
</dbReference>
<reference evidence="10 11" key="1">
    <citation type="submission" date="2018-08" db="EMBL/GenBank/DDBJ databases">
        <title>A genome reference for cultivated species of the human gut microbiota.</title>
        <authorList>
            <person name="Zou Y."/>
            <person name="Xue W."/>
            <person name="Luo G."/>
        </authorList>
    </citation>
    <scope>NUCLEOTIDE SEQUENCE [LARGE SCALE GENOMIC DNA]</scope>
    <source>
        <strain evidence="10 11">AF37-2AT</strain>
    </source>
</reference>
<dbReference type="InterPro" id="IPR005490">
    <property type="entry name" value="LD_TPept_cat_dom"/>
</dbReference>
<evidence type="ECO:0000256" key="5">
    <source>
        <dbReference type="ARBA" id="ARBA00023316"/>
    </source>
</evidence>
<dbReference type="GO" id="GO:0071555">
    <property type="term" value="P:cell wall organization"/>
    <property type="evidence" value="ECO:0007669"/>
    <property type="project" value="UniProtKB-UniRule"/>
</dbReference>
<name>A0A3E3K576_9FIRM</name>
<feature type="domain" description="L,D-TPase catalytic" evidence="9">
    <location>
        <begin position="387"/>
        <end position="513"/>
    </location>
</feature>
<dbReference type="SUPFAM" id="SSF141523">
    <property type="entry name" value="L,D-transpeptidase catalytic domain-like"/>
    <property type="match status" value="1"/>
</dbReference>
<feature type="region of interest" description="Disordered" evidence="7">
    <location>
        <begin position="1"/>
        <end position="50"/>
    </location>
</feature>